<proteinExistence type="predicted"/>
<dbReference type="EMBL" id="SDAQ01000001">
    <property type="protein sequence ID" value="KAI3559237.1"/>
    <property type="molecule type" value="Genomic_DNA"/>
</dbReference>
<evidence type="ECO:0000256" key="1">
    <source>
        <dbReference type="SAM" id="Phobius"/>
    </source>
</evidence>
<dbReference type="Proteomes" id="UP001056436">
    <property type="component" value="Unassembled WGS sequence"/>
</dbReference>
<keyword evidence="3" id="KW-1185">Reference proteome</keyword>
<dbReference type="PANTHER" id="PTHR15907">
    <property type="entry name" value="DUF614 FAMILY PROTEIN-RELATED"/>
    <property type="match status" value="1"/>
</dbReference>
<comment type="caution">
    <text evidence="2">The sequence shown here is derived from an EMBL/GenBank/DDBJ whole genome shotgun (WGS) entry which is preliminary data.</text>
</comment>
<evidence type="ECO:0000313" key="3">
    <source>
        <dbReference type="Proteomes" id="UP001056436"/>
    </source>
</evidence>
<protein>
    <submittedName>
        <fullName evidence="2">PLAC8 family protein</fullName>
    </submittedName>
</protein>
<name>A0A9P9XRU7_9PEZI</name>
<dbReference type="InterPro" id="IPR006461">
    <property type="entry name" value="PLAC_motif_containing"/>
</dbReference>
<keyword evidence="1" id="KW-0472">Membrane</keyword>
<feature type="transmembrane region" description="Helical" evidence="1">
    <location>
        <begin position="48"/>
        <end position="68"/>
    </location>
</feature>
<dbReference type="Pfam" id="PF04749">
    <property type="entry name" value="PLAC8"/>
    <property type="match status" value="1"/>
</dbReference>
<organism evidence="2 3">
    <name type="scientific">Colletotrichum abscissum</name>
    <dbReference type="NCBI Taxonomy" id="1671311"/>
    <lineage>
        <taxon>Eukaryota</taxon>
        <taxon>Fungi</taxon>
        <taxon>Dikarya</taxon>
        <taxon>Ascomycota</taxon>
        <taxon>Pezizomycotina</taxon>
        <taxon>Sordariomycetes</taxon>
        <taxon>Hypocreomycetidae</taxon>
        <taxon>Glomerellales</taxon>
        <taxon>Glomerellaceae</taxon>
        <taxon>Colletotrichum</taxon>
        <taxon>Colletotrichum acutatum species complex</taxon>
    </lineage>
</organism>
<dbReference type="NCBIfam" id="TIGR01571">
    <property type="entry name" value="A_thal_Cys_rich"/>
    <property type="match status" value="1"/>
</dbReference>
<dbReference type="OrthoDB" id="1045822at2759"/>
<keyword evidence="1" id="KW-1133">Transmembrane helix</keyword>
<accession>A0A9P9XRU7</accession>
<keyword evidence="1" id="KW-0812">Transmembrane</keyword>
<reference evidence="2" key="1">
    <citation type="submission" date="2019-01" db="EMBL/GenBank/DDBJ databases">
        <title>Colletotrichum abscissum LGMF1257.</title>
        <authorList>
            <person name="Baroncelli R."/>
        </authorList>
    </citation>
    <scope>NUCLEOTIDE SEQUENCE</scope>
    <source>
        <strain evidence="2">Ca142</strain>
    </source>
</reference>
<dbReference type="AlphaFoldDB" id="A0A9P9XRU7"/>
<evidence type="ECO:0000313" key="2">
    <source>
        <dbReference type="EMBL" id="KAI3559237.1"/>
    </source>
</evidence>
<gene>
    <name evidence="2" type="ORF">CABS02_00212</name>
</gene>
<sequence length="130" mass="14475">MPSQEWQSDLMDCSPCGTCMMASFLPCMVFGKTSERLRDPSLSDYSPINGDCFMISALGSIGLGWLFLMNKRGDIRKKFHIEGSTCGDCCVSFWCPCCVLIQHENEVEGRTDYGPINTGYQSQAQNMGMK</sequence>